<evidence type="ECO:0000313" key="6">
    <source>
        <dbReference type="Proteomes" id="UP001202134"/>
    </source>
</evidence>
<sequence length="112" mass="13258">MGQLTLLEAIRAEIRVRHYSYQTEKSYLYRNRYFIRHCNIRHGTDISPALIEQFLCFLAVECEVSASTQKQALCAIVFACRHVLKVESNELQFTYAKPLNEYRRYCLTMKQN</sequence>
<dbReference type="InterPro" id="IPR004107">
    <property type="entry name" value="Integrase_SAM-like_N"/>
</dbReference>
<evidence type="ECO:0000259" key="4">
    <source>
        <dbReference type="PROSITE" id="PS51900"/>
    </source>
</evidence>
<reference evidence="5 6" key="1">
    <citation type="submission" date="2022-01" db="EMBL/GenBank/DDBJ databases">
        <title>Whole genome-based taxonomy of the Shewanellaceae.</title>
        <authorList>
            <person name="Martin-Rodriguez A.J."/>
        </authorList>
    </citation>
    <scope>NUCLEOTIDE SEQUENCE [LARGE SCALE GENOMIC DNA]</scope>
    <source>
        <strain evidence="5 6">DSM 24955</strain>
    </source>
</reference>
<dbReference type="Pfam" id="PF13495">
    <property type="entry name" value="Phage_int_SAM_4"/>
    <property type="match status" value="1"/>
</dbReference>
<dbReference type="Proteomes" id="UP001202134">
    <property type="component" value="Unassembled WGS sequence"/>
</dbReference>
<name>A0ABT0KLI7_9GAMM</name>
<accession>A0ABT0KLI7</accession>
<evidence type="ECO:0000313" key="5">
    <source>
        <dbReference type="EMBL" id="MCL1044707.1"/>
    </source>
</evidence>
<evidence type="ECO:0000256" key="1">
    <source>
        <dbReference type="ARBA" id="ARBA00022908"/>
    </source>
</evidence>
<keyword evidence="1" id="KW-0229">DNA integration</keyword>
<protein>
    <submittedName>
        <fullName evidence="5">Phage integrase N-terminal SAM-like domain-containing protein</fullName>
    </submittedName>
</protein>
<dbReference type="PROSITE" id="PS51900">
    <property type="entry name" value="CB"/>
    <property type="match status" value="1"/>
</dbReference>
<dbReference type="InterPro" id="IPR044068">
    <property type="entry name" value="CB"/>
</dbReference>
<keyword evidence="2 3" id="KW-0238">DNA-binding</keyword>
<proteinExistence type="predicted"/>
<comment type="caution">
    <text evidence="5">The sequence shown here is derived from an EMBL/GenBank/DDBJ whole genome shotgun (WGS) entry which is preliminary data.</text>
</comment>
<keyword evidence="6" id="KW-1185">Reference proteome</keyword>
<evidence type="ECO:0000256" key="2">
    <source>
        <dbReference type="ARBA" id="ARBA00023125"/>
    </source>
</evidence>
<dbReference type="EMBL" id="JAKIKU010000002">
    <property type="protein sequence ID" value="MCL1044707.1"/>
    <property type="molecule type" value="Genomic_DNA"/>
</dbReference>
<dbReference type="Gene3D" id="1.10.150.130">
    <property type="match status" value="1"/>
</dbReference>
<organism evidence="5 6">
    <name type="scientific">Shewanella electrodiphila</name>
    <dbReference type="NCBI Taxonomy" id="934143"/>
    <lineage>
        <taxon>Bacteria</taxon>
        <taxon>Pseudomonadati</taxon>
        <taxon>Pseudomonadota</taxon>
        <taxon>Gammaproteobacteria</taxon>
        <taxon>Alteromonadales</taxon>
        <taxon>Shewanellaceae</taxon>
        <taxon>Shewanella</taxon>
    </lineage>
</organism>
<gene>
    <name evidence="5" type="ORF">L2737_05110</name>
</gene>
<feature type="domain" description="Core-binding (CB)" evidence="4">
    <location>
        <begin position="4"/>
        <end position="84"/>
    </location>
</feature>
<evidence type="ECO:0000256" key="3">
    <source>
        <dbReference type="PROSITE-ProRule" id="PRU01248"/>
    </source>
</evidence>
<dbReference type="InterPro" id="IPR010998">
    <property type="entry name" value="Integrase_recombinase_N"/>
</dbReference>